<dbReference type="InterPro" id="IPR008966">
    <property type="entry name" value="Adhesion_dom_sf"/>
</dbReference>
<dbReference type="InterPro" id="IPR036937">
    <property type="entry name" value="Adhesion_dom_fimbrial_sf"/>
</dbReference>
<reference evidence="2" key="1">
    <citation type="submission" date="2018-05" db="EMBL/GenBank/DDBJ databases">
        <authorList>
            <person name="Ashton P.M."/>
            <person name="Dallman T."/>
            <person name="Nair S."/>
            <person name="De Pinna E."/>
            <person name="Peters T."/>
            <person name="Grant K."/>
        </authorList>
    </citation>
    <scope>NUCLEOTIDE SEQUENCE [LARGE SCALE GENOMIC DNA]</scope>
    <source>
        <strain evidence="2">474878</strain>
    </source>
</reference>
<organism evidence="2">
    <name type="scientific">Salmonella diarizonae</name>
    <dbReference type="NCBI Taxonomy" id="59204"/>
    <lineage>
        <taxon>Bacteria</taxon>
        <taxon>Pseudomonadati</taxon>
        <taxon>Pseudomonadota</taxon>
        <taxon>Gammaproteobacteria</taxon>
        <taxon>Enterobacterales</taxon>
        <taxon>Enterobacteriaceae</taxon>
        <taxon>Salmonella</taxon>
    </lineage>
</organism>
<dbReference type="GO" id="GO:0007155">
    <property type="term" value="P:cell adhesion"/>
    <property type="evidence" value="ECO:0007669"/>
    <property type="project" value="InterPro"/>
</dbReference>
<keyword evidence="1" id="KW-0732">Signal</keyword>
<evidence type="ECO:0008006" key="3">
    <source>
        <dbReference type="Google" id="ProtNLM"/>
    </source>
</evidence>
<dbReference type="SUPFAM" id="SSF49401">
    <property type="entry name" value="Bacterial adhesins"/>
    <property type="match status" value="1"/>
</dbReference>
<feature type="chain" id="PRO_5025017228" description="Fimbrial protein" evidence="1">
    <location>
        <begin position="28"/>
        <end position="186"/>
    </location>
</feature>
<dbReference type="GO" id="GO:0009289">
    <property type="term" value="C:pilus"/>
    <property type="evidence" value="ECO:0007669"/>
    <property type="project" value="InterPro"/>
</dbReference>
<name>A0A5Y3WAG6_SALDZ</name>
<dbReference type="Gene3D" id="2.60.40.1090">
    <property type="entry name" value="Fimbrial-type adhesion domain"/>
    <property type="match status" value="1"/>
</dbReference>
<gene>
    <name evidence="2" type="ORF">DLB95_22890</name>
</gene>
<proteinExistence type="predicted"/>
<evidence type="ECO:0000313" key="2">
    <source>
        <dbReference type="EMBL" id="ECJ4379990.1"/>
    </source>
</evidence>
<sequence length="186" mass="18759">MSINMLKKTAALLGITAGAVMSVPAMAEVVNFTGVIAPTTCVIMPVTSAGASVTNIDLGTVAKSELATGKKVEFSLASADNSQCSQTNARITWTGAGLGASGISNTNGSATNVILELAPVAGGNPIVAGGVPENGVIKQGSNTVVYQAARLDQPYKYTATLKAENVGQPSVEGDFTSAVSYTVAYN</sequence>
<feature type="signal peptide" evidence="1">
    <location>
        <begin position="1"/>
        <end position="27"/>
    </location>
</feature>
<dbReference type="AlphaFoldDB" id="A0A5Y3WAG6"/>
<dbReference type="Proteomes" id="UP000839781">
    <property type="component" value="Unassembled WGS sequence"/>
</dbReference>
<comment type="caution">
    <text evidence="2">The sequence shown here is derived from an EMBL/GenBank/DDBJ whole genome shotgun (WGS) entry which is preliminary data.</text>
</comment>
<evidence type="ECO:0000256" key="1">
    <source>
        <dbReference type="SAM" id="SignalP"/>
    </source>
</evidence>
<accession>A0A5Y3WAG6</accession>
<dbReference type="EMBL" id="AAIYJF010000025">
    <property type="protein sequence ID" value="ECJ4379990.1"/>
    <property type="molecule type" value="Genomic_DNA"/>
</dbReference>
<protein>
    <recommendedName>
        <fullName evidence="3">Fimbrial protein</fullName>
    </recommendedName>
</protein>